<evidence type="ECO:0000313" key="2">
    <source>
        <dbReference type="Proteomes" id="UP001141183"/>
    </source>
</evidence>
<accession>A0A9X3XKF0</accession>
<name>A0A9X3XKF0_9CLOT</name>
<gene>
    <name evidence="1" type="ORF">NE398_14015</name>
</gene>
<proteinExistence type="predicted"/>
<dbReference type="AlphaFoldDB" id="A0A9X3XKF0"/>
<sequence>MVTLKKLEQFIENLCGSFNNNGQIDRELAAGEVIHPKAKHINGVCNNKIKNLPKNFNGYFVIEESYYEQGKFTNILPHLFLFNLNEENEVVLTSYELPKGIGKEEFKNNNDNLIMDYNELEISKKFTPMVYKENDGFFEGESVSNFTPETEFTLKEKIEDEKMYVSEVFRKNGKITFGFVDPIIYEKIK</sequence>
<dbReference type="RefSeq" id="WP_235840844.1">
    <property type="nucleotide sequence ID" value="NZ_JADPEJ010000010.1"/>
</dbReference>
<dbReference type="EMBL" id="JAMRYU010000014">
    <property type="protein sequence ID" value="MDC4241270.1"/>
    <property type="molecule type" value="Genomic_DNA"/>
</dbReference>
<protein>
    <submittedName>
        <fullName evidence="1">Uncharacterized protein</fullName>
    </submittedName>
</protein>
<reference evidence="1" key="1">
    <citation type="submission" date="2022-05" db="EMBL/GenBank/DDBJ databases">
        <title>Draft genome sequence of Clostridium tertium strain CP3 isolated from Peru.</title>
        <authorList>
            <person name="Hurtado R."/>
            <person name="Lima L."/>
            <person name="Sousa T."/>
            <person name="Jaiswal A.K."/>
            <person name="Tiwari S."/>
            <person name="Maturrano L."/>
            <person name="Brenig B."/>
            <person name="Azevedo V."/>
        </authorList>
    </citation>
    <scope>NUCLEOTIDE SEQUENCE</scope>
    <source>
        <strain evidence="1">CP3</strain>
    </source>
</reference>
<organism evidence="1 2">
    <name type="scientific">Clostridium tertium</name>
    <dbReference type="NCBI Taxonomy" id="1559"/>
    <lineage>
        <taxon>Bacteria</taxon>
        <taxon>Bacillati</taxon>
        <taxon>Bacillota</taxon>
        <taxon>Clostridia</taxon>
        <taxon>Eubacteriales</taxon>
        <taxon>Clostridiaceae</taxon>
        <taxon>Clostridium</taxon>
    </lineage>
</organism>
<dbReference type="Proteomes" id="UP001141183">
    <property type="component" value="Unassembled WGS sequence"/>
</dbReference>
<keyword evidence="2" id="KW-1185">Reference proteome</keyword>
<evidence type="ECO:0000313" key="1">
    <source>
        <dbReference type="EMBL" id="MDC4241270.1"/>
    </source>
</evidence>
<comment type="caution">
    <text evidence="1">The sequence shown here is derived from an EMBL/GenBank/DDBJ whole genome shotgun (WGS) entry which is preliminary data.</text>
</comment>